<keyword evidence="11" id="KW-0624">Polysaccharide degradation</keyword>
<feature type="chain" id="PRO_5040239314" description="chitinase" evidence="15">
    <location>
        <begin position="28"/>
        <end position="1292"/>
    </location>
</feature>
<keyword evidence="12" id="KW-1015">Disulfide bond</keyword>
<keyword evidence="6 12" id="KW-0147">Chitin-binding</keyword>
<dbReference type="PROSITE" id="PS51910">
    <property type="entry name" value="GH18_2"/>
    <property type="match status" value="1"/>
</dbReference>
<dbReference type="GO" id="GO:0008061">
    <property type="term" value="F:chitin binding"/>
    <property type="evidence" value="ECO:0007669"/>
    <property type="project" value="UniProtKB-UniRule"/>
</dbReference>
<dbReference type="SUPFAM" id="SSF54556">
    <property type="entry name" value="Chitinase insertion domain"/>
    <property type="match status" value="1"/>
</dbReference>
<evidence type="ECO:0000256" key="6">
    <source>
        <dbReference type="ARBA" id="ARBA00022669"/>
    </source>
</evidence>
<dbReference type="PROSITE" id="PS01095">
    <property type="entry name" value="GH18_1"/>
    <property type="match status" value="1"/>
</dbReference>
<feature type="disulfide bond" evidence="12">
    <location>
        <begin position="86"/>
        <end position="98"/>
    </location>
</feature>
<dbReference type="GO" id="GO:0005576">
    <property type="term" value="C:extracellular region"/>
    <property type="evidence" value="ECO:0007669"/>
    <property type="project" value="UniProtKB-SubCell"/>
</dbReference>
<name>A0A9P9IE22_9HYPO</name>
<evidence type="ECO:0000256" key="9">
    <source>
        <dbReference type="ARBA" id="ARBA00023277"/>
    </source>
</evidence>
<dbReference type="InterPro" id="IPR050314">
    <property type="entry name" value="Glycosyl_Hydrlase_18"/>
</dbReference>
<dbReference type="InterPro" id="IPR029070">
    <property type="entry name" value="Chitinase_insertion_sf"/>
</dbReference>
<evidence type="ECO:0000256" key="15">
    <source>
        <dbReference type="SAM" id="SignalP"/>
    </source>
</evidence>
<dbReference type="Proteomes" id="UP000738349">
    <property type="component" value="Unassembled WGS sequence"/>
</dbReference>
<dbReference type="InterPro" id="IPR036861">
    <property type="entry name" value="Endochitinase-like_sf"/>
</dbReference>
<evidence type="ECO:0000256" key="2">
    <source>
        <dbReference type="ARBA" id="ARBA00004613"/>
    </source>
</evidence>
<dbReference type="EC" id="3.2.1.14" evidence="4"/>
<dbReference type="Gene3D" id="3.10.50.10">
    <property type="match status" value="1"/>
</dbReference>
<evidence type="ECO:0000256" key="10">
    <source>
        <dbReference type="ARBA" id="ARBA00023295"/>
    </source>
</evidence>
<feature type="compositionally biased region" description="Basic and acidic residues" evidence="14">
    <location>
        <begin position="957"/>
        <end position="966"/>
    </location>
</feature>
<keyword evidence="5" id="KW-0964">Secreted</keyword>
<dbReference type="SMART" id="SM00270">
    <property type="entry name" value="ChtBD1"/>
    <property type="match status" value="2"/>
</dbReference>
<feature type="compositionally biased region" description="Acidic residues" evidence="14">
    <location>
        <begin position="967"/>
        <end position="976"/>
    </location>
</feature>
<keyword evidence="10 13" id="KW-0326">Glycosidase</keyword>
<dbReference type="Gene3D" id="3.30.60.10">
    <property type="entry name" value="Endochitinase-like"/>
    <property type="match status" value="1"/>
</dbReference>
<sequence length="1292" mass="145602">MKALASALGRLGLLALSFFLLAGFVLAQDTECSASTPCKAGCCSKFGFCGYGKDYCHEDVCVNNCDRLAECDPGGFGSDFVENSKCPLNVCCSKYGFCGWTEEFCGDKKVDRPQCDSHTLERVVGYYEGWAARRPCNAFLPEQIPTGVYTHLNFAFATIDPDTFEVRPASSADTSLYRRLTSLKERDPDLKVLIAIGGWAFNDPGPTATTFSDIARSDSAQKAFIKSLVSMMSTYDFDGVDLDWEYPGAEDRSGRDEDFENFPKFIANLKKALKSSGRDQVSLTLPASMWYLKHFDIVNLEKHVDFFNIMSYDLHGTWDKGNQWVGPYLNAHTNLTEIEQAMDLLWRNNIDPDKVVLGTGFYGRAFTATSADCLAPGCTYESGAPRQRCSNEVSVMIQSEIVDVMERTGSKPVLNEEAAVKILTFDSNQWVAYDDEDTFQMKADFAREQCLSGIMVWAVSQDVSDGTYSRAMGKAAARKFTSLPAMFFETEGDEDMLTLTTKHPQCKWTNCGESCPSGWVRMMRKDKEARDDEYMVDGSHCSEGVHELCCPSEDPPTCGWYQHNNGKCDPTCPDGTVEVGSLKTHCNNSKYQAACCTTGKTSMELHDQCGWTEAPMCMSGSCSSGQDEVVRSPSGSGNAVCNVEIWNHPYGDGTVKIQERKLCCEQEDNKKWDDCQWYDNLGPGKDDDKYCRSGCPSDRVRVAMDAYWNKDGDFMCARGARAKCCIPKHQSVEKRDTSQNEILRDALESFLDNPVCSEDGGGWTWTSSLSARDVNSSEPILPPLDSKTAKRMASHLRRHMRDLPTHSHSHSQHRRAGPSVDYSAHQELAASLERRQSSFGSFEQDEIKTLVYALILARASTRQIEIWDALVPGKYANLVWSKLKSWIKDTNAVVQYGYDQLAYLITCHMGDFNDWVGGSTTDDCECDTNACCPSGGDWCESEDSVPDDTYGSSSSSKRGDEMSRREEEEEEEEEEGMLSPRAAPGERRPHYIRLRDGTVIEVESEEYYPATNSYWYANHPVWNNVYLYPRDRCFEVIPEISTWTKGEPGLHYEHEIEQNTLARFFTHYSHGTLPSGARMRTTASSLTLTDSLQSQMPNPPLALGGVNLLQPLRRLFNTLGSRANTQHAVFTQGGLNLVKTALWRQDNTANWLNSWMTPAAMSQSLRDFRNGEFTSRIRNAIVAINYMRDPVVWNRILAINFDIRDELRLLQDFHYQRTGITDYVVSAWDEFFRDQLQATVRYTQEWVRGWVTNARNDWRDNNDDDVIQFLAVMGTLLRHAQDLEFNYDDLPN</sequence>
<dbReference type="Pfam" id="PF00704">
    <property type="entry name" value="Glyco_hydro_18"/>
    <property type="match status" value="1"/>
</dbReference>
<dbReference type="SUPFAM" id="SSF51445">
    <property type="entry name" value="(Trans)glycosidases"/>
    <property type="match status" value="1"/>
</dbReference>
<comment type="subcellular location">
    <subcellularLocation>
        <location evidence="2">Secreted</location>
    </subcellularLocation>
</comment>
<dbReference type="SMART" id="SM00636">
    <property type="entry name" value="Glyco_18"/>
    <property type="match status" value="1"/>
</dbReference>
<evidence type="ECO:0000313" key="18">
    <source>
        <dbReference type="EMBL" id="KAH7117346.1"/>
    </source>
</evidence>
<proteinExistence type="inferred from homology"/>
<evidence type="ECO:0000256" key="8">
    <source>
        <dbReference type="ARBA" id="ARBA00023024"/>
    </source>
</evidence>
<reference evidence="18" key="1">
    <citation type="journal article" date="2021" name="Nat. Commun.">
        <title>Genetic determinants of endophytism in the Arabidopsis root mycobiome.</title>
        <authorList>
            <person name="Mesny F."/>
            <person name="Miyauchi S."/>
            <person name="Thiergart T."/>
            <person name="Pickel B."/>
            <person name="Atanasova L."/>
            <person name="Karlsson M."/>
            <person name="Huettel B."/>
            <person name="Barry K.W."/>
            <person name="Haridas S."/>
            <person name="Chen C."/>
            <person name="Bauer D."/>
            <person name="Andreopoulos W."/>
            <person name="Pangilinan J."/>
            <person name="LaButti K."/>
            <person name="Riley R."/>
            <person name="Lipzen A."/>
            <person name="Clum A."/>
            <person name="Drula E."/>
            <person name="Henrissat B."/>
            <person name="Kohler A."/>
            <person name="Grigoriev I.V."/>
            <person name="Martin F.M."/>
            <person name="Hacquard S."/>
        </authorList>
    </citation>
    <scope>NUCLEOTIDE SEQUENCE</scope>
    <source>
        <strain evidence="18">MPI-CAGE-AT-0147</strain>
    </source>
</reference>
<evidence type="ECO:0000256" key="4">
    <source>
        <dbReference type="ARBA" id="ARBA00012729"/>
    </source>
</evidence>
<dbReference type="InterPro" id="IPR018371">
    <property type="entry name" value="Chitin-binding_1_CS"/>
</dbReference>
<keyword evidence="15" id="KW-0732">Signal</keyword>
<dbReference type="PANTHER" id="PTHR11177">
    <property type="entry name" value="CHITINASE"/>
    <property type="match status" value="1"/>
</dbReference>
<dbReference type="InterPro" id="IPR001579">
    <property type="entry name" value="Glyco_hydro_18_chit_AS"/>
</dbReference>
<comment type="caution">
    <text evidence="18">The sequence shown here is derived from an EMBL/GenBank/DDBJ whole genome shotgun (WGS) entry which is preliminary data.</text>
</comment>
<evidence type="ECO:0000256" key="1">
    <source>
        <dbReference type="ARBA" id="ARBA00000822"/>
    </source>
</evidence>
<keyword evidence="8" id="KW-0146">Chitin degradation</keyword>
<dbReference type="InterPro" id="IPR017853">
    <property type="entry name" value="GH"/>
</dbReference>
<evidence type="ECO:0000256" key="7">
    <source>
        <dbReference type="ARBA" id="ARBA00022801"/>
    </source>
</evidence>
<evidence type="ECO:0000256" key="14">
    <source>
        <dbReference type="SAM" id="MobiDB-lite"/>
    </source>
</evidence>
<keyword evidence="9" id="KW-0119">Carbohydrate metabolism</keyword>
<dbReference type="EMBL" id="JAGMUV010000028">
    <property type="protein sequence ID" value="KAH7117346.1"/>
    <property type="molecule type" value="Genomic_DNA"/>
</dbReference>
<dbReference type="SUPFAM" id="SSF57016">
    <property type="entry name" value="Plant lectins/antimicrobial peptides"/>
    <property type="match status" value="1"/>
</dbReference>
<keyword evidence="19" id="KW-1185">Reference proteome</keyword>
<evidence type="ECO:0000313" key="19">
    <source>
        <dbReference type="Proteomes" id="UP000738349"/>
    </source>
</evidence>
<comment type="caution">
    <text evidence="12">Lacks conserved residue(s) required for the propagation of feature annotation.</text>
</comment>
<keyword evidence="7 13" id="KW-0378">Hydrolase</keyword>
<gene>
    <name evidence="18" type="ORF">EDB81DRAFT_873220</name>
</gene>
<evidence type="ECO:0000256" key="13">
    <source>
        <dbReference type="RuleBase" id="RU000489"/>
    </source>
</evidence>
<dbReference type="GO" id="GO:0008843">
    <property type="term" value="F:endochitinase activity"/>
    <property type="evidence" value="ECO:0007669"/>
    <property type="project" value="UniProtKB-EC"/>
</dbReference>
<evidence type="ECO:0000259" key="17">
    <source>
        <dbReference type="PROSITE" id="PS51910"/>
    </source>
</evidence>
<dbReference type="CDD" id="cd00035">
    <property type="entry name" value="ChtBD1"/>
    <property type="match status" value="1"/>
</dbReference>
<dbReference type="CDD" id="cd06922">
    <property type="entry name" value="ChtBD1_GH18_1"/>
    <property type="match status" value="1"/>
</dbReference>
<evidence type="ECO:0000259" key="16">
    <source>
        <dbReference type="PROSITE" id="PS50941"/>
    </source>
</evidence>
<feature type="region of interest" description="Disordered" evidence="14">
    <location>
        <begin position="942"/>
        <end position="990"/>
    </location>
</feature>
<feature type="disulfide bond" evidence="12">
    <location>
        <begin position="91"/>
        <end position="105"/>
    </location>
</feature>
<dbReference type="Pfam" id="PF00187">
    <property type="entry name" value="Chitin_bind_1"/>
    <property type="match status" value="1"/>
</dbReference>
<comment type="similarity">
    <text evidence="3">Belongs to the glycosyl hydrolase 18 family. Chitinase class V subfamily.</text>
</comment>
<dbReference type="GO" id="GO:0006032">
    <property type="term" value="P:chitin catabolic process"/>
    <property type="evidence" value="ECO:0007669"/>
    <property type="project" value="UniProtKB-KW"/>
</dbReference>
<organism evidence="18 19">
    <name type="scientific">Dactylonectria macrodidyma</name>
    <dbReference type="NCBI Taxonomy" id="307937"/>
    <lineage>
        <taxon>Eukaryota</taxon>
        <taxon>Fungi</taxon>
        <taxon>Dikarya</taxon>
        <taxon>Ascomycota</taxon>
        <taxon>Pezizomycotina</taxon>
        <taxon>Sordariomycetes</taxon>
        <taxon>Hypocreomycetidae</taxon>
        <taxon>Hypocreales</taxon>
        <taxon>Nectriaceae</taxon>
        <taxon>Dactylonectria</taxon>
    </lineage>
</organism>
<dbReference type="OrthoDB" id="73875at2759"/>
<evidence type="ECO:0000256" key="3">
    <source>
        <dbReference type="ARBA" id="ARBA00008682"/>
    </source>
</evidence>
<feature type="domain" description="Chitin-binding type-1" evidence="16">
    <location>
        <begin position="68"/>
        <end position="117"/>
    </location>
</feature>
<evidence type="ECO:0000256" key="5">
    <source>
        <dbReference type="ARBA" id="ARBA00022525"/>
    </source>
</evidence>
<feature type="domain" description="GH18" evidence="17">
    <location>
        <begin position="121"/>
        <end position="479"/>
    </location>
</feature>
<evidence type="ECO:0000256" key="11">
    <source>
        <dbReference type="ARBA" id="ARBA00023326"/>
    </source>
</evidence>
<dbReference type="InterPro" id="IPR001002">
    <property type="entry name" value="Chitin-bd_1"/>
</dbReference>
<dbReference type="PANTHER" id="PTHR11177:SF402">
    <property type="entry name" value="CHITINASE"/>
    <property type="match status" value="1"/>
</dbReference>
<dbReference type="PROSITE" id="PS50941">
    <property type="entry name" value="CHIT_BIND_I_2"/>
    <property type="match status" value="1"/>
</dbReference>
<dbReference type="InterPro" id="IPR011583">
    <property type="entry name" value="Chitinase_II/V-like_cat"/>
</dbReference>
<evidence type="ECO:0000256" key="12">
    <source>
        <dbReference type="PROSITE-ProRule" id="PRU00261"/>
    </source>
</evidence>
<protein>
    <recommendedName>
        <fullName evidence="4">chitinase</fullName>
        <ecNumber evidence="4">3.2.1.14</ecNumber>
    </recommendedName>
</protein>
<accession>A0A9P9IE22</accession>
<feature type="signal peptide" evidence="15">
    <location>
        <begin position="1"/>
        <end position="27"/>
    </location>
</feature>
<dbReference type="GO" id="GO:0000272">
    <property type="term" value="P:polysaccharide catabolic process"/>
    <property type="evidence" value="ECO:0007669"/>
    <property type="project" value="UniProtKB-KW"/>
</dbReference>
<dbReference type="InterPro" id="IPR001223">
    <property type="entry name" value="Glyco_hydro18_cat"/>
</dbReference>
<comment type="catalytic activity">
    <reaction evidence="1">
        <text>Random endo-hydrolysis of N-acetyl-beta-D-glucosaminide (1-&gt;4)-beta-linkages in chitin and chitodextrins.</text>
        <dbReference type="EC" id="3.2.1.14"/>
    </reaction>
</comment>
<dbReference type="PROSITE" id="PS00026">
    <property type="entry name" value="CHIT_BIND_I_1"/>
    <property type="match status" value="1"/>
</dbReference>
<dbReference type="Gene3D" id="3.20.20.80">
    <property type="entry name" value="Glycosidases"/>
    <property type="match status" value="1"/>
</dbReference>